<comment type="caution">
    <text evidence="1">The sequence shown here is derived from an EMBL/GenBank/DDBJ whole genome shotgun (WGS) entry which is preliminary data.</text>
</comment>
<dbReference type="EMBL" id="LAZR01013954">
    <property type="protein sequence ID" value="KKM19583.1"/>
    <property type="molecule type" value="Genomic_DNA"/>
</dbReference>
<dbReference type="InterPro" id="IPR027417">
    <property type="entry name" value="P-loop_NTPase"/>
</dbReference>
<accession>A0A0F9KBX0</accession>
<dbReference type="InterPro" id="IPR042174">
    <property type="entry name" value="RecF_2"/>
</dbReference>
<organism evidence="1">
    <name type="scientific">marine sediment metagenome</name>
    <dbReference type="NCBI Taxonomy" id="412755"/>
    <lineage>
        <taxon>unclassified sequences</taxon>
        <taxon>metagenomes</taxon>
        <taxon>ecological metagenomes</taxon>
    </lineage>
</organism>
<dbReference type="Gene3D" id="1.20.1050.90">
    <property type="entry name" value="RecF/RecN/SMC, N-terminal domain"/>
    <property type="match status" value="1"/>
</dbReference>
<evidence type="ECO:0008006" key="2">
    <source>
        <dbReference type="Google" id="ProtNLM"/>
    </source>
</evidence>
<protein>
    <recommendedName>
        <fullName evidence="2">DNA replication and repair protein RecF</fullName>
    </recommendedName>
</protein>
<feature type="non-terminal residue" evidence="1">
    <location>
        <position position="1"/>
    </location>
</feature>
<dbReference type="AlphaFoldDB" id="A0A0F9KBX0"/>
<name>A0A0F9KBX0_9ZZZZ</name>
<reference evidence="1" key="1">
    <citation type="journal article" date="2015" name="Nature">
        <title>Complex archaea that bridge the gap between prokaryotes and eukaryotes.</title>
        <authorList>
            <person name="Spang A."/>
            <person name="Saw J.H."/>
            <person name="Jorgensen S.L."/>
            <person name="Zaremba-Niedzwiedzka K."/>
            <person name="Martijn J."/>
            <person name="Lind A.E."/>
            <person name="van Eijk R."/>
            <person name="Schleper C."/>
            <person name="Guy L."/>
            <person name="Ettema T.J."/>
        </authorList>
    </citation>
    <scope>NUCLEOTIDE SEQUENCE</scope>
</reference>
<dbReference type="Gene3D" id="3.40.50.300">
    <property type="entry name" value="P-loop containing nucleotide triphosphate hydrolases"/>
    <property type="match status" value="1"/>
</dbReference>
<dbReference type="SUPFAM" id="SSF52540">
    <property type="entry name" value="P-loop containing nucleoside triphosphate hydrolases"/>
    <property type="match status" value="1"/>
</dbReference>
<sequence>VIDKPKIYYLSSIQDENDIEKTNLSYLKALEQNQKKDLDFKTTLIGPHRDDFSINFSGKAAKSFASEGQKKILLYAIRFAEWELLHSKYEQKPPFLIDDFDAHLDEKHKKNLKQAFKKFSQVFITMPKTTESFENAHFINLKDQMFK</sequence>
<gene>
    <name evidence="1" type="ORF">LCGC14_1654240</name>
</gene>
<proteinExistence type="predicted"/>
<evidence type="ECO:0000313" key="1">
    <source>
        <dbReference type="EMBL" id="KKM19583.1"/>
    </source>
</evidence>